<accession>A0ACC3ADA0</accession>
<gene>
    <name evidence="1" type="primary">RRP46</name>
    <name evidence="1" type="ORF">H2198_002781</name>
</gene>
<keyword evidence="2" id="KW-1185">Reference proteome</keyword>
<name>A0ACC3ADA0_9EURO</name>
<proteinExistence type="predicted"/>
<sequence length="251" mass="27345">MSSPKSKIQLHPLISSNGSALYTPPSASSTLLAGINYPLEVSYRSNEIPEDTYIEVSLRPNNAVGMVKERHIESLVKKVLQSVILGQETPRRMLQCTIQITDAEIDESLPGGVKGGGQGESYLETLASAINVAVLGCLDAGVQMRGIAGSVVVSISRDGKLKTWPGLKQRKEARSLHVFVYGREGQNLLFESEGDFEVEEWDAAESAARTVVVGKVQDGEDVVMEEDQETLFASIRQAVEERVERDGRQKG</sequence>
<evidence type="ECO:0000313" key="1">
    <source>
        <dbReference type="EMBL" id="KAJ9660084.1"/>
    </source>
</evidence>
<reference evidence="1" key="1">
    <citation type="submission" date="2022-10" db="EMBL/GenBank/DDBJ databases">
        <title>Culturing micro-colonial fungi from biological soil crusts in the Mojave desert and describing Neophaeococcomyces mojavensis, and introducing the new genera and species Taxawa tesnikishii.</title>
        <authorList>
            <person name="Kurbessoian T."/>
            <person name="Stajich J.E."/>
        </authorList>
    </citation>
    <scope>NUCLEOTIDE SEQUENCE</scope>
    <source>
        <strain evidence="1">JES_112</strain>
    </source>
</reference>
<comment type="caution">
    <text evidence="1">The sequence shown here is derived from an EMBL/GenBank/DDBJ whole genome shotgun (WGS) entry which is preliminary data.</text>
</comment>
<evidence type="ECO:0000313" key="2">
    <source>
        <dbReference type="Proteomes" id="UP001172386"/>
    </source>
</evidence>
<dbReference type="Proteomes" id="UP001172386">
    <property type="component" value="Unassembled WGS sequence"/>
</dbReference>
<protein>
    <submittedName>
        <fullName evidence="1">Exosome non-catalytic core subunit rrp46</fullName>
    </submittedName>
</protein>
<organism evidence="1 2">
    <name type="scientific">Neophaeococcomyces mojaviensis</name>
    <dbReference type="NCBI Taxonomy" id="3383035"/>
    <lineage>
        <taxon>Eukaryota</taxon>
        <taxon>Fungi</taxon>
        <taxon>Dikarya</taxon>
        <taxon>Ascomycota</taxon>
        <taxon>Pezizomycotina</taxon>
        <taxon>Eurotiomycetes</taxon>
        <taxon>Chaetothyriomycetidae</taxon>
        <taxon>Chaetothyriales</taxon>
        <taxon>Chaetothyriales incertae sedis</taxon>
        <taxon>Neophaeococcomyces</taxon>
    </lineage>
</organism>
<dbReference type="EMBL" id="JAPDRQ010000034">
    <property type="protein sequence ID" value="KAJ9660084.1"/>
    <property type="molecule type" value="Genomic_DNA"/>
</dbReference>